<reference evidence="2 3" key="1">
    <citation type="submission" date="2019-07" db="EMBL/GenBank/DDBJ databases">
        <title>Aquicoccus porphyridii gen. nov., sp. nov., isolated from a small marine red alga, Porphyridium marinum.</title>
        <authorList>
            <person name="Liu L."/>
        </authorList>
    </citation>
    <scope>NUCLEOTIDE SEQUENCE [LARGE SCALE GENOMIC DNA]</scope>
    <source>
        <strain evidence="2 3">L1 8-17</strain>
    </source>
</reference>
<sequence>MSVKNYAGYPVEIILATVDGEDVEVGVVFQWICGMRRTRWSDDFDPSDGANLRYEPYEDAG</sequence>
<proteinExistence type="predicted"/>
<name>A0A5A9YXJ3_9RHOB</name>
<evidence type="ECO:0000313" key="3">
    <source>
        <dbReference type="Proteomes" id="UP000325291"/>
    </source>
</evidence>
<gene>
    <name evidence="2" type="ORF">FLO80_20905</name>
</gene>
<feature type="region of interest" description="Disordered" evidence="1">
    <location>
        <begin position="40"/>
        <end position="61"/>
    </location>
</feature>
<organism evidence="2 3">
    <name type="scientific">Aquicoccus porphyridii</name>
    <dbReference type="NCBI Taxonomy" id="1852029"/>
    <lineage>
        <taxon>Bacteria</taxon>
        <taxon>Pseudomonadati</taxon>
        <taxon>Pseudomonadota</taxon>
        <taxon>Alphaproteobacteria</taxon>
        <taxon>Rhodobacterales</taxon>
        <taxon>Paracoccaceae</taxon>
        <taxon>Aquicoccus</taxon>
    </lineage>
</organism>
<dbReference type="Proteomes" id="UP000325291">
    <property type="component" value="Unassembled WGS sequence"/>
</dbReference>
<dbReference type="RefSeq" id="WP_146611086.1">
    <property type="nucleotide sequence ID" value="NZ_VINQ01000031.1"/>
</dbReference>
<accession>A0A5A9YXJ3</accession>
<evidence type="ECO:0000256" key="1">
    <source>
        <dbReference type="SAM" id="MobiDB-lite"/>
    </source>
</evidence>
<protein>
    <submittedName>
        <fullName evidence="2">Uncharacterized protein</fullName>
    </submittedName>
</protein>
<keyword evidence="3" id="KW-1185">Reference proteome</keyword>
<evidence type="ECO:0000313" key="2">
    <source>
        <dbReference type="EMBL" id="KAA0909595.1"/>
    </source>
</evidence>
<dbReference type="AlphaFoldDB" id="A0A5A9YXJ3"/>
<comment type="caution">
    <text evidence="2">The sequence shown here is derived from an EMBL/GenBank/DDBJ whole genome shotgun (WGS) entry which is preliminary data.</text>
</comment>
<dbReference type="EMBL" id="VINQ01000031">
    <property type="protein sequence ID" value="KAA0909595.1"/>
    <property type="molecule type" value="Genomic_DNA"/>
</dbReference>